<feature type="compositionally biased region" description="Polar residues" evidence="1">
    <location>
        <begin position="158"/>
        <end position="167"/>
    </location>
</feature>
<evidence type="ECO:0000313" key="2">
    <source>
        <dbReference type="EMBL" id="KAI5390757.1"/>
    </source>
</evidence>
<evidence type="ECO:0000256" key="1">
    <source>
        <dbReference type="SAM" id="MobiDB-lite"/>
    </source>
</evidence>
<gene>
    <name evidence="2" type="ORF">KIW84_075887</name>
</gene>
<comment type="caution">
    <text evidence="2">The sequence shown here is derived from an EMBL/GenBank/DDBJ whole genome shotgun (WGS) entry which is preliminary data.</text>
</comment>
<evidence type="ECO:0000313" key="3">
    <source>
        <dbReference type="Proteomes" id="UP001058974"/>
    </source>
</evidence>
<dbReference type="AlphaFoldDB" id="A0A9D4ZYN0"/>
<dbReference type="Gramene" id="Psat07G0588700-T1">
    <property type="protein sequence ID" value="KAI5390757.1"/>
    <property type="gene ID" value="KIW84_075887"/>
</dbReference>
<protein>
    <submittedName>
        <fullName evidence="2">Uncharacterized protein</fullName>
    </submittedName>
</protein>
<keyword evidence="3" id="KW-1185">Reference proteome</keyword>
<organism evidence="2 3">
    <name type="scientific">Pisum sativum</name>
    <name type="common">Garden pea</name>
    <name type="synonym">Lathyrus oleraceus</name>
    <dbReference type="NCBI Taxonomy" id="3888"/>
    <lineage>
        <taxon>Eukaryota</taxon>
        <taxon>Viridiplantae</taxon>
        <taxon>Streptophyta</taxon>
        <taxon>Embryophyta</taxon>
        <taxon>Tracheophyta</taxon>
        <taxon>Spermatophyta</taxon>
        <taxon>Magnoliopsida</taxon>
        <taxon>eudicotyledons</taxon>
        <taxon>Gunneridae</taxon>
        <taxon>Pentapetalae</taxon>
        <taxon>rosids</taxon>
        <taxon>fabids</taxon>
        <taxon>Fabales</taxon>
        <taxon>Fabaceae</taxon>
        <taxon>Papilionoideae</taxon>
        <taxon>50 kb inversion clade</taxon>
        <taxon>NPAAA clade</taxon>
        <taxon>Hologalegina</taxon>
        <taxon>IRL clade</taxon>
        <taxon>Fabeae</taxon>
        <taxon>Lathyrus</taxon>
    </lineage>
</organism>
<accession>A0A9D4ZYN0</accession>
<proteinExistence type="predicted"/>
<dbReference type="EMBL" id="JAMSHJ010000007">
    <property type="protein sequence ID" value="KAI5390757.1"/>
    <property type="molecule type" value="Genomic_DNA"/>
</dbReference>
<name>A0A9D4ZYN0_PEA</name>
<reference evidence="2 3" key="1">
    <citation type="journal article" date="2022" name="Nat. Genet.">
        <title>Improved pea reference genome and pan-genome highlight genomic features and evolutionary characteristics.</title>
        <authorList>
            <person name="Yang T."/>
            <person name="Liu R."/>
            <person name="Luo Y."/>
            <person name="Hu S."/>
            <person name="Wang D."/>
            <person name="Wang C."/>
            <person name="Pandey M.K."/>
            <person name="Ge S."/>
            <person name="Xu Q."/>
            <person name="Li N."/>
            <person name="Li G."/>
            <person name="Huang Y."/>
            <person name="Saxena R.K."/>
            <person name="Ji Y."/>
            <person name="Li M."/>
            <person name="Yan X."/>
            <person name="He Y."/>
            <person name="Liu Y."/>
            <person name="Wang X."/>
            <person name="Xiang C."/>
            <person name="Varshney R.K."/>
            <person name="Ding H."/>
            <person name="Gao S."/>
            <person name="Zong X."/>
        </authorList>
    </citation>
    <scope>NUCLEOTIDE SEQUENCE [LARGE SCALE GENOMIC DNA]</scope>
    <source>
        <strain evidence="2 3">cv. Zhongwan 6</strain>
    </source>
</reference>
<dbReference type="Proteomes" id="UP001058974">
    <property type="component" value="Chromosome 7"/>
</dbReference>
<sequence>MTQAFNKRVKRQVYRIGDLVIKRIILPQGDPRGKWIPTYEGPSVVKKAFSGGAMILATMDGEDFPHPGIPTHFYDTDLKGTKAQLTNGPIQKMAQTGLFATRSLHARLANVRYTFATRSPSEADRQQKISGFILSPLGHRRSIINTPTPERKQKKTDGNPSIETLESSPEKSE</sequence>
<feature type="region of interest" description="Disordered" evidence="1">
    <location>
        <begin position="139"/>
        <end position="173"/>
    </location>
</feature>